<feature type="domain" description="HTH cro/C1-type" evidence="3">
    <location>
        <begin position="50"/>
        <end position="104"/>
    </location>
</feature>
<gene>
    <name evidence="4" type="ORF">YBN1229_v1_1164</name>
</gene>
<dbReference type="SUPFAM" id="SSF47413">
    <property type="entry name" value="lambda repressor-like DNA-binding domains"/>
    <property type="match status" value="1"/>
</dbReference>
<keyword evidence="1" id="KW-0238">DNA-binding</keyword>
<dbReference type="PROSITE" id="PS50943">
    <property type="entry name" value="HTH_CROC1"/>
    <property type="match status" value="1"/>
</dbReference>
<dbReference type="GO" id="GO:0005829">
    <property type="term" value="C:cytosol"/>
    <property type="evidence" value="ECO:0007669"/>
    <property type="project" value="TreeGrafter"/>
</dbReference>
<reference evidence="5" key="1">
    <citation type="submission" date="2015-02" db="EMBL/GenBank/DDBJ databases">
        <authorList>
            <person name="Chooi Y.-H."/>
        </authorList>
    </citation>
    <scope>NUCLEOTIDE SEQUENCE [LARGE SCALE GENOMIC DNA]</scope>
    <source>
        <strain evidence="5">strain Y</strain>
    </source>
</reference>
<dbReference type="Pfam" id="PF07883">
    <property type="entry name" value="Cupin_2"/>
    <property type="match status" value="1"/>
</dbReference>
<dbReference type="InterPro" id="IPR010982">
    <property type="entry name" value="Lambda_DNA-bd_dom_sf"/>
</dbReference>
<dbReference type="GO" id="GO:0003677">
    <property type="term" value="F:DNA binding"/>
    <property type="evidence" value="ECO:0007669"/>
    <property type="project" value="UniProtKB-KW"/>
</dbReference>
<dbReference type="GO" id="GO:0003700">
    <property type="term" value="F:DNA-binding transcription factor activity"/>
    <property type="evidence" value="ECO:0007669"/>
    <property type="project" value="TreeGrafter"/>
</dbReference>
<evidence type="ECO:0000313" key="4">
    <source>
        <dbReference type="EMBL" id="CPR17241.1"/>
    </source>
</evidence>
<dbReference type="KEGG" id="fiy:BN1229_v1_1164"/>
<dbReference type="InterPro" id="IPR013096">
    <property type="entry name" value="Cupin_2"/>
</dbReference>
<evidence type="ECO:0000256" key="2">
    <source>
        <dbReference type="SAM" id="MobiDB-lite"/>
    </source>
</evidence>
<dbReference type="Pfam" id="PF01381">
    <property type="entry name" value="HTH_3"/>
    <property type="match status" value="1"/>
</dbReference>
<dbReference type="Gene3D" id="1.10.260.40">
    <property type="entry name" value="lambda repressor-like DNA-binding domains"/>
    <property type="match status" value="1"/>
</dbReference>
<feature type="region of interest" description="Disordered" evidence="2">
    <location>
        <begin position="1"/>
        <end position="46"/>
    </location>
</feature>
<dbReference type="InterPro" id="IPR001387">
    <property type="entry name" value="Cro/C1-type_HTH"/>
</dbReference>
<sequence>MAKVKGTVKTDDTTLESATNTPLEVDGLKTASGAPTQSVRTLEKSIGSQVRRNRKISDLTVAELSSAAGISTGMLSKIENGQISPSLSSLQSIANALNMPLSSLFSSHDEQRECSFVQAGKGVAIQRRGTKIGHHYELLGRSPAGDTVVEPYFIRLSAGAEPYTGFEHEGVEFIYMLTGEVIYAHADRTYHLKPGDSILFDSGALHGPQDLLAPDITYLSIIIYSRR</sequence>
<evidence type="ECO:0000313" key="5">
    <source>
        <dbReference type="Proteomes" id="UP000033187"/>
    </source>
</evidence>
<dbReference type="SMART" id="SM00530">
    <property type="entry name" value="HTH_XRE"/>
    <property type="match status" value="1"/>
</dbReference>
<dbReference type="InterPro" id="IPR014710">
    <property type="entry name" value="RmlC-like_jellyroll"/>
</dbReference>
<evidence type="ECO:0000256" key="1">
    <source>
        <dbReference type="ARBA" id="ARBA00023125"/>
    </source>
</evidence>
<dbReference type="Proteomes" id="UP000033187">
    <property type="component" value="Chromosome 1"/>
</dbReference>
<accession>A0A0D6JDN4</accession>
<dbReference type="PANTHER" id="PTHR46797">
    <property type="entry name" value="HTH-TYPE TRANSCRIPTIONAL REGULATOR"/>
    <property type="match status" value="1"/>
</dbReference>
<proteinExistence type="predicted"/>
<feature type="compositionally biased region" description="Polar residues" evidence="2">
    <location>
        <begin position="33"/>
        <end position="46"/>
    </location>
</feature>
<dbReference type="CDD" id="cd02209">
    <property type="entry name" value="cupin_XRE_C"/>
    <property type="match status" value="1"/>
</dbReference>
<dbReference type="InterPro" id="IPR011051">
    <property type="entry name" value="RmlC_Cupin_sf"/>
</dbReference>
<dbReference type="OrthoDB" id="9805356at2"/>
<evidence type="ECO:0000259" key="3">
    <source>
        <dbReference type="PROSITE" id="PS50943"/>
    </source>
</evidence>
<dbReference type="RefSeq" id="WP_046477279.1">
    <property type="nucleotide sequence ID" value="NZ_LN829118.1"/>
</dbReference>
<dbReference type="KEGG" id="fil:BN1229_v1_1165"/>
<dbReference type="Gene3D" id="2.60.120.10">
    <property type="entry name" value="Jelly Rolls"/>
    <property type="match status" value="1"/>
</dbReference>
<name>A0A0D6JDN4_9HYPH</name>
<dbReference type="SUPFAM" id="SSF51182">
    <property type="entry name" value="RmlC-like cupins"/>
    <property type="match status" value="1"/>
</dbReference>
<keyword evidence="5" id="KW-1185">Reference proteome</keyword>
<dbReference type="AlphaFoldDB" id="A0A0D6JDN4"/>
<organism evidence="4 5">
    <name type="scientific">Candidatus Filomicrobium marinum</name>
    <dbReference type="NCBI Taxonomy" id="1608628"/>
    <lineage>
        <taxon>Bacteria</taxon>
        <taxon>Pseudomonadati</taxon>
        <taxon>Pseudomonadota</taxon>
        <taxon>Alphaproteobacteria</taxon>
        <taxon>Hyphomicrobiales</taxon>
        <taxon>Hyphomicrobiaceae</taxon>
        <taxon>Filomicrobium</taxon>
    </lineage>
</organism>
<protein>
    <submittedName>
        <fullName evidence="4">Transcriptional regulator, XRE family</fullName>
    </submittedName>
</protein>
<dbReference type="PANTHER" id="PTHR46797:SF1">
    <property type="entry name" value="METHYLPHOSPHONATE SYNTHASE"/>
    <property type="match status" value="1"/>
</dbReference>
<dbReference type="EMBL" id="LN829119">
    <property type="protein sequence ID" value="CPR17241.1"/>
    <property type="molecule type" value="Genomic_DNA"/>
</dbReference>
<dbReference type="CDD" id="cd00093">
    <property type="entry name" value="HTH_XRE"/>
    <property type="match status" value="1"/>
</dbReference>
<dbReference type="InterPro" id="IPR050807">
    <property type="entry name" value="TransReg_Diox_bact_type"/>
</dbReference>